<gene>
    <name evidence="1" type="ORF">MANES_18G083050v8</name>
</gene>
<comment type="caution">
    <text evidence="1">The sequence shown here is derived from an EMBL/GenBank/DDBJ whole genome shotgun (WGS) entry which is preliminary data.</text>
</comment>
<keyword evidence="2" id="KW-1185">Reference proteome</keyword>
<evidence type="ECO:0000313" key="2">
    <source>
        <dbReference type="Proteomes" id="UP000091857"/>
    </source>
</evidence>
<evidence type="ECO:0000313" key="1">
    <source>
        <dbReference type="EMBL" id="KAG8633213.1"/>
    </source>
</evidence>
<name>A0ACB7G0X7_MANES</name>
<reference evidence="2" key="1">
    <citation type="journal article" date="2016" name="Nat. Biotechnol.">
        <title>Sequencing wild and cultivated cassava and related species reveals extensive interspecific hybridization and genetic diversity.</title>
        <authorList>
            <person name="Bredeson J.V."/>
            <person name="Lyons J.B."/>
            <person name="Prochnik S.E."/>
            <person name="Wu G.A."/>
            <person name="Ha C.M."/>
            <person name="Edsinger-Gonzales E."/>
            <person name="Grimwood J."/>
            <person name="Schmutz J."/>
            <person name="Rabbi I.Y."/>
            <person name="Egesi C."/>
            <person name="Nauluvula P."/>
            <person name="Lebot V."/>
            <person name="Ndunguru J."/>
            <person name="Mkamilo G."/>
            <person name="Bart R.S."/>
            <person name="Setter T.L."/>
            <person name="Gleadow R.M."/>
            <person name="Kulakow P."/>
            <person name="Ferguson M.E."/>
            <person name="Rounsley S."/>
            <person name="Rokhsar D.S."/>
        </authorList>
    </citation>
    <scope>NUCLEOTIDE SEQUENCE [LARGE SCALE GENOMIC DNA]</scope>
    <source>
        <strain evidence="2">cv. AM560-2</strain>
    </source>
</reference>
<accession>A0ACB7G0X7</accession>
<dbReference type="EMBL" id="CM004404">
    <property type="protein sequence ID" value="KAG8633213.1"/>
    <property type="molecule type" value="Genomic_DNA"/>
</dbReference>
<protein>
    <submittedName>
        <fullName evidence="1">Uncharacterized protein</fullName>
    </submittedName>
</protein>
<organism evidence="1 2">
    <name type="scientific">Manihot esculenta</name>
    <name type="common">Cassava</name>
    <name type="synonym">Jatropha manihot</name>
    <dbReference type="NCBI Taxonomy" id="3983"/>
    <lineage>
        <taxon>Eukaryota</taxon>
        <taxon>Viridiplantae</taxon>
        <taxon>Streptophyta</taxon>
        <taxon>Embryophyta</taxon>
        <taxon>Tracheophyta</taxon>
        <taxon>Spermatophyta</taxon>
        <taxon>Magnoliopsida</taxon>
        <taxon>eudicotyledons</taxon>
        <taxon>Gunneridae</taxon>
        <taxon>Pentapetalae</taxon>
        <taxon>rosids</taxon>
        <taxon>fabids</taxon>
        <taxon>Malpighiales</taxon>
        <taxon>Euphorbiaceae</taxon>
        <taxon>Crotonoideae</taxon>
        <taxon>Manihoteae</taxon>
        <taxon>Manihot</taxon>
    </lineage>
</organism>
<dbReference type="Proteomes" id="UP000091857">
    <property type="component" value="Chromosome 18"/>
</dbReference>
<proteinExistence type="predicted"/>
<sequence>MGSGGGEDADEVDVNLAKRRKSRCIAYQDFELDYGGKISYLEGKSNEDVKKMLETNYIEIDDDDEFDSESGTKVVYGEDESSSKATKQRDVEVIVIDSSEKIKISSRNDRDWFRERVIEILKKPYDQKEYDELLEEVGHRRPVIEDRVLRNGRAASCSVPIGKSYLDQCQDLDMKIKSAGSDKLKILNLLRGFFFWLQCAPHEGAFKPWKDSSCLEVLPQGNVASDSHDIS</sequence>